<reference evidence="1" key="5">
    <citation type="journal article" date="2021" name="G3 (Bethesda)">
        <title>Aegilops tauschii genome assembly Aet v5.0 features greater sequence contiguity and improved annotation.</title>
        <authorList>
            <person name="Wang L."/>
            <person name="Zhu T."/>
            <person name="Rodriguez J.C."/>
            <person name="Deal K.R."/>
            <person name="Dubcovsky J."/>
            <person name="McGuire P.E."/>
            <person name="Lux T."/>
            <person name="Spannagl M."/>
            <person name="Mayer K.F.X."/>
            <person name="Baldrich P."/>
            <person name="Meyers B.C."/>
            <person name="Huo N."/>
            <person name="Gu Y.Q."/>
            <person name="Zhou H."/>
            <person name="Devos K.M."/>
            <person name="Bennetzen J.L."/>
            <person name="Unver T."/>
            <person name="Budak H."/>
            <person name="Gulick P.J."/>
            <person name="Galiba G."/>
            <person name="Kalapos B."/>
            <person name="Nelson D.R."/>
            <person name="Li P."/>
            <person name="You F.M."/>
            <person name="Luo M.C."/>
            <person name="Dvorak J."/>
        </authorList>
    </citation>
    <scope>NUCLEOTIDE SEQUENCE [LARGE SCALE GENOMIC DNA]</scope>
    <source>
        <strain evidence="1">cv. AL8/78</strain>
    </source>
</reference>
<evidence type="ECO:0000313" key="1">
    <source>
        <dbReference type="EnsemblPlants" id="AET3Gv21134800.17"/>
    </source>
</evidence>
<reference evidence="1" key="3">
    <citation type="journal article" date="2017" name="Nature">
        <title>Genome sequence of the progenitor of the wheat D genome Aegilops tauschii.</title>
        <authorList>
            <person name="Luo M.C."/>
            <person name="Gu Y.Q."/>
            <person name="Puiu D."/>
            <person name="Wang H."/>
            <person name="Twardziok S.O."/>
            <person name="Deal K.R."/>
            <person name="Huo N."/>
            <person name="Zhu T."/>
            <person name="Wang L."/>
            <person name="Wang Y."/>
            <person name="McGuire P.E."/>
            <person name="Liu S."/>
            <person name="Long H."/>
            <person name="Ramasamy R.K."/>
            <person name="Rodriguez J.C."/>
            <person name="Van S.L."/>
            <person name="Yuan L."/>
            <person name="Wang Z."/>
            <person name="Xia Z."/>
            <person name="Xiao L."/>
            <person name="Anderson O.D."/>
            <person name="Ouyang S."/>
            <person name="Liang Y."/>
            <person name="Zimin A.V."/>
            <person name="Pertea G."/>
            <person name="Qi P."/>
            <person name="Bennetzen J.L."/>
            <person name="Dai X."/>
            <person name="Dawson M.W."/>
            <person name="Muller H.G."/>
            <person name="Kugler K."/>
            <person name="Rivarola-Duarte L."/>
            <person name="Spannagl M."/>
            <person name="Mayer K.F.X."/>
            <person name="Lu F.H."/>
            <person name="Bevan M.W."/>
            <person name="Leroy P."/>
            <person name="Li P."/>
            <person name="You F.M."/>
            <person name="Sun Q."/>
            <person name="Liu Z."/>
            <person name="Lyons E."/>
            <person name="Wicker T."/>
            <person name="Salzberg S.L."/>
            <person name="Devos K.M."/>
            <person name="Dvorak J."/>
        </authorList>
    </citation>
    <scope>NUCLEOTIDE SEQUENCE [LARGE SCALE GENOMIC DNA]</scope>
    <source>
        <strain evidence="1">cv. AL8/78</strain>
    </source>
</reference>
<reference evidence="1" key="4">
    <citation type="submission" date="2019-03" db="UniProtKB">
        <authorList>
            <consortium name="EnsemblPlants"/>
        </authorList>
    </citation>
    <scope>IDENTIFICATION</scope>
</reference>
<proteinExistence type="predicted"/>
<dbReference type="Proteomes" id="UP000015105">
    <property type="component" value="Chromosome 3D"/>
</dbReference>
<dbReference type="AlphaFoldDB" id="A0A453GNG1"/>
<dbReference type="EnsemblPlants" id="AET3Gv21134800.17">
    <property type="protein sequence ID" value="AET3Gv21134800.17"/>
    <property type="gene ID" value="AET3Gv21134800"/>
</dbReference>
<accession>A0A453GNG1</accession>
<organism evidence="1 2">
    <name type="scientific">Aegilops tauschii subsp. strangulata</name>
    <name type="common">Goatgrass</name>
    <dbReference type="NCBI Taxonomy" id="200361"/>
    <lineage>
        <taxon>Eukaryota</taxon>
        <taxon>Viridiplantae</taxon>
        <taxon>Streptophyta</taxon>
        <taxon>Embryophyta</taxon>
        <taxon>Tracheophyta</taxon>
        <taxon>Spermatophyta</taxon>
        <taxon>Magnoliopsida</taxon>
        <taxon>Liliopsida</taxon>
        <taxon>Poales</taxon>
        <taxon>Poaceae</taxon>
        <taxon>BOP clade</taxon>
        <taxon>Pooideae</taxon>
        <taxon>Triticodae</taxon>
        <taxon>Triticeae</taxon>
        <taxon>Triticinae</taxon>
        <taxon>Aegilops</taxon>
    </lineage>
</organism>
<dbReference type="Gramene" id="AET3Gv21134800.17">
    <property type="protein sequence ID" value="AET3Gv21134800.17"/>
    <property type="gene ID" value="AET3Gv21134800"/>
</dbReference>
<reference evidence="2" key="1">
    <citation type="journal article" date="2014" name="Science">
        <title>Ancient hybridizations among the ancestral genomes of bread wheat.</title>
        <authorList>
            <consortium name="International Wheat Genome Sequencing Consortium,"/>
            <person name="Marcussen T."/>
            <person name="Sandve S.R."/>
            <person name="Heier L."/>
            <person name="Spannagl M."/>
            <person name="Pfeifer M."/>
            <person name="Jakobsen K.S."/>
            <person name="Wulff B.B."/>
            <person name="Steuernagel B."/>
            <person name="Mayer K.F."/>
            <person name="Olsen O.A."/>
        </authorList>
    </citation>
    <scope>NUCLEOTIDE SEQUENCE [LARGE SCALE GENOMIC DNA]</scope>
    <source>
        <strain evidence="2">cv. AL8/78</strain>
    </source>
</reference>
<keyword evidence="2" id="KW-1185">Reference proteome</keyword>
<sequence length="41" mass="4924">MNTYLNIGQHFFRRITILSQYIHDCSQACSFYSIFFVNMNV</sequence>
<reference evidence="2" key="2">
    <citation type="journal article" date="2017" name="Nat. Plants">
        <title>The Aegilops tauschii genome reveals multiple impacts of transposons.</title>
        <authorList>
            <person name="Zhao G."/>
            <person name="Zou C."/>
            <person name="Li K."/>
            <person name="Wang K."/>
            <person name="Li T."/>
            <person name="Gao L."/>
            <person name="Zhang X."/>
            <person name="Wang H."/>
            <person name="Yang Z."/>
            <person name="Liu X."/>
            <person name="Jiang W."/>
            <person name="Mao L."/>
            <person name="Kong X."/>
            <person name="Jiao Y."/>
            <person name="Jia J."/>
        </authorList>
    </citation>
    <scope>NUCLEOTIDE SEQUENCE [LARGE SCALE GENOMIC DNA]</scope>
    <source>
        <strain evidence="2">cv. AL8/78</strain>
    </source>
</reference>
<protein>
    <submittedName>
        <fullName evidence="1">Uncharacterized protein</fullName>
    </submittedName>
</protein>
<name>A0A453GNG1_AEGTS</name>
<evidence type="ECO:0000313" key="2">
    <source>
        <dbReference type="Proteomes" id="UP000015105"/>
    </source>
</evidence>